<accession>B0D144</accession>
<evidence type="ECO:0000313" key="2">
    <source>
        <dbReference type="Proteomes" id="UP000001194"/>
    </source>
</evidence>
<sequence length="440" mass="49353">MIFQRTIPPSYLLDSSTAPGPDSLACKVLRQQKALVGVCRTWHTIASPFLYDDIYVRRAGQLPALLRTLEGGQTNFGDHVQKLTIYCLVPQQYSDQFHQDIRRVFHLCPHLTNFAYTSPCRLPTLNLPSLKPALTHLKFSDAIQHDALTAALMEVCSELVSLSFQVPGTPANSIMMDPNLRLPRLEYLHCGITAVTRTYLVVVEQWSMPKLGGLTFKLNGNPVSWSGDLIASCLVSFCRAHGKGLTFLHIHPEYWWSMAKFTIAVQPLLDLCPALEHIVLHPRTAPPLTHPKVKWIDIWEPHVREVCVEEWTTVRLSLTQQAFPSLRGVRTLGAAMAALTDLPTNIPPNLVLNVADTFECKFLDLLLRHDPGSLRCIEPEWPEDASDSEEDADFVYCSEDDLVHMDGTVSDGSSLTWLESDSEADSDTYIERHWDAGVET</sequence>
<dbReference type="AlphaFoldDB" id="B0D144"/>
<dbReference type="OrthoDB" id="3258555at2759"/>
<proteinExistence type="predicted"/>
<dbReference type="Proteomes" id="UP000001194">
    <property type="component" value="Unassembled WGS sequence"/>
</dbReference>
<name>B0D144_LACBS</name>
<organism evidence="2">
    <name type="scientific">Laccaria bicolor (strain S238N-H82 / ATCC MYA-4686)</name>
    <name type="common">Bicoloured deceiver</name>
    <name type="synonym">Laccaria laccata var. bicolor</name>
    <dbReference type="NCBI Taxonomy" id="486041"/>
    <lineage>
        <taxon>Eukaryota</taxon>
        <taxon>Fungi</taxon>
        <taxon>Dikarya</taxon>
        <taxon>Basidiomycota</taxon>
        <taxon>Agaricomycotina</taxon>
        <taxon>Agaricomycetes</taxon>
        <taxon>Agaricomycetidae</taxon>
        <taxon>Agaricales</taxon>
        <taxon>Agaricineae</taxon>
        <taxon>Hydnangiaceae</taxon>
        <taxon>Laccaria</taxon>
    </lineage>
</organism>
<dbReference type="HOGENOM" id="CLU_030668_0_0_1"/>
<dbReference type="RefSeq" id="XP_001877466.1">
    <property type="nucleotide sequence ID" value="XM_001877431.1"/>
</dbReference>
<evidence type="ECO:0000313" key="1">
    <source>
        <dbReference type="EMBL" id="EDR11569.1"/>
    </source>
</evidence>
<protein>
    <submittedName>
        <fullName evidence="1">Predicted protein</fullName>
    </submittedName>
</protein>
<dbReference type="InParanoid" id="B0D144"/>
<reference evidence="1 2" key="1">
    <citation type="journal article" date="2008" name="Nature">
        <title>The genome of Laccaria bicolor provides insights into mycorrhizal symbiosis.</title>
        <authorList>
            <person name="Martin F."/>
            <person name="Aerts A."/>
            <person name="Ahren D."/>
            <person name="Brun A."/>
            <person name="Danchin E.G.J."/>
            <person name="Duchaussoy F."/>
            <person name="Gibon J."/>
            <person name="Kohler A."/>
            <person name="Lindquist E."/>
            <person name="Pereda V."/>
            <person name="Salamov A."/>
            <person name="Shapiro H.J."/>
            <person name="Wuyts J."/>
            <person name="Blaudez D."/>
            <person name="Buee M."/>
            <person name="Brokstein P."/>
            <person name="Canbaeck B."/>
            <person name="Cohen D."/>
            <person name="Courty P.E."/>
            <person name="Coutinho P.M."/>
            <person name="Delaruelle C."/>
            <person name="Detter J.C."/>
            <person name="Deveau A."/>
            <person name="DiFazio S."/>
            <person name="Duplessis S."/>
            <person name="Fraissinet-Tachet L."/>
            <person name="Lucic E."/>
            <person name="Frey-Klett P."/>
            <person name="Fourrey C."/>
            <person name="Feussner I."/>
            <person name="Gay G."/>
            <person name="Grimwood J."/>
            <person name="Hoegger P.J."/>
            <person name="Jain P."/>
            <person name="Kilaru S."/>
            <person name="Labbe J."/>
            <person name="Lin Y.C."/>
            <person name="Legue V."/>
            <person name="Le Tacon F."/>
            <person name="Marmeisse R."/>
            <person name="Melayah D."/>
            <person name="Montanini B."/>
            <person name="Muratet M."/>
            <person name="Nehls U."/>
            <person name="Niculita-Hirzel H."/>
            <person name="Oudot-Le Secq M.P."/>
            <person name="Peter M."/>
            <person name="Quesneville H."/>
            <person name="Rajashekar B."/>
            <person name="Reich M."/>
            <person name="Rouhier N."/>
            <person name="Schmutz J."/>
            <person name="Yin T."/>
            <person name="Chalot M."/>
            <person name="Henrissat B."/>
            <person name="Kuees U."/>
            <person name="Lucas S."/>
            <person name="Van de Peer Y."/>
            <person name="Podila G.K."/>
            <person name="Polle A."/>
            <person name="Pukkila P.J."/>
            <person name="Richardson P.M."/>
            <person name="Rouze P."/>
            <person name="Sanders I.R."/>
            <person name="Stajich J.E."/>
            <person name="Tunlid A."/>
            <person name="Tuskan G."/>
            <person name="Grigoriev I.V."/>
        </authorList>
    </citation>
    <scope>NUCLEOTIDE SEQUENCE [LARGE SCALE GENOMIC DNA]</scope>
    <source>
        <strain evidence="2">S238N-H82 / ATCC MYA-4686</strain>
    </source>
</reference>
<keyword evidence="2" id="KW-1185">Reference proteome</keyword>
<dbReference type="EMBL" id="DS547095">
    <property type="protein sequence ID" value="EDR11569.1"/>
    <property type="molecule type" value="Genomic_DNA"/>
</dbReference>
<dbReference type="KEGG" id="lbc:LACBIDRAFT_313908"/>
<gene>
    <name evidence="1" type="ORF">LACBIDRAFT_313908</name>
</gene>
<dbReference type="GeneID" id="6072898"/>